<keyword evidence="3" id="KW-0540">Nuclease</keyword>
<evidence type="ECO:0000256" key="7">
    <source>
        <dbReference type="ARBA" id="ARBA00023016"/>
    </source>
</evidence>
<sequence length="74" mass="8449">MSKLPRNVKPQRLVKFLKRCDFKEVGGKGSHIRLKHPDGRWTQVAVHPGPVPAGTLRRIITQAELTEQQLEKLK</sequence>
<dbReference type="GO" id="GO:0004519">
    <property type="term" value="F:endonuclease activity"/>
    <property type="evidence" value="ECO:0007669"/>
    <property type="project" value="UniProtKB-KW"/>
</dbReference>
<dbReference type="GO" id="GO:0003729">
    <property type="term" value="F:mRNA binding"/>
    <property type="evidence" value="ECO:0007669"/>
    <property type="project" value="InterPro"/>
</dbReference>
<dbReference type="Gene3D" id="3.30.920.30">
    <property type="entry name" value="Hypothetical protein"/>
    <property type="match status" value="1"/>
</dbReference>
<dbReference type="STRING" id="1797725.A3A49_00020"/>
<comment type="caution">
    <text evidence="8">The sequence shown here is derived from an EMBL/GenBank/DDBJ whole genome shotgun (WGS) entry which is preliminary data.</text>
</comment>
<keyword evidence="4" id="KW-0255">Endonuclease</keyword>
<proteinExistence type="inferred from homology"/>
<keyword evidence="2" id="KW-1277">Toxin-antitoxin system</keyword>
<gene>
    <name evidence="8" type="ORF">A3A49_00020</name>
</gene>
<evidence type="ECO:0000256" key="5">
    <source>
        <dbReference type="ARBA" id="ARBA00022801"/>
    </source>
</evidence>
<evidence type="ECO:0000313" key="8">
    <source>
        <dbReference type="EMBL" id="OGD98209.1"/>
    </source>
</evidence>
<dbReference type="InterPro" id="IPR012933">
    <property type="entry name" value="HicA_mRNA_interferase"/>
</dbReference>
<reference evidence="8 9" key="1">
    <citation type="journal article" date="2016" name="Nat. Commun.">
        <title>Thousands of microbial genomes shed light on interconnected biogeochemical processes in an aquifer system.</title>
        <authorList>
            <person name="Anantharaman K."/>
            <person name="Brown C.T."/>
            <person name="Hug L.A."/>
            <person name="Sharon I."/>
            <person name="Castelle C.J."/>
            <person name="Probst A.J."/>
            <person name="Thomas B.C."/>
            <person name="Singh A."/>
            <person name="Wilkins M.J."/>
            <person name="Karaoz U."/>
            <person name="Brodie E.L."/>
            <person name="Williams K.H."/>
            <person name="Hubbard S.S."/>
            <person name="Banfield J.F."/>
        </authorList>
    </citation>
    <scope>NUCLEOTIDE SEQUENCE [LARGE SCALE GENOMIC DNA]</scope>
</reference>
<dbReference type="InterPro" id="IPR038570">
    <property type="entry name" value="HicA_sf"/>
</dbReference>
<dbReference type="Pfam" id="PF07927">
    <property type="entry name" value="HicA_toxin"/>
    <property type="match status" value="1"/>
</dbReference>
<dbReference type="Proteomes" id="UP000176740">
    <property type="component" value="Unassembled WGS sequence"/>
</dbReference>
<evidence type="ECO:0000256" key="2">
    <source>
        <dbReference type="ARBA" id="ARBA00022649"/>
    </source>
</evidence>
<accession>A0A1F5H2B0</accession>
<evidence type="ECO:0000256" key="1">
    <source>
        <dbReference type="ARBA" id="ARBA00006620"/>
    </source>
</evidence>
<keyword evidence="7" id="KW-0346">Stress response</keyword>
<evidence type="ECO:0008006" key="10">
    <source>
        <dbReference type="Google" id="ProtNLM"/>
    </source>
</evidence>
<protein>
    <recommendedName>
        <fullName evidence="10">Addiction module toxin, HicA family</fullName>
    </recommendedName>
</protein>
<evidence type="ECO:0000256" key="6">
    <source>
        <dbReference type="ARBA" id="ARBA00022884"/>
    </source>
</evidence>
<evidence type="ECO:0000256" key="4">
    <source>
        <dbReference type="ARBA" id="ARBA00022759"/>
    </source>
</evidence>
<comment type="similarity">
    <text evidence="1">Belongs to the HicA mRNA interferase family.</text>
</comment>
<dbReference type="GO" id="GO:0016787">
    <property type="term" value="F:hydrolase activity"/>
    <property type="evidence" value="ECO:0007669"/>
    <property type="project" value="UniProtKB-KW"/>
</dbReference>
<keyword evidence="5" id="KW-0378">Hydrolase</keyword>
<dbReference type="EMBL" id="MFBO01000014">
    <property type="protein sequence ID" value="OGD98209.1"/>
    <property type="molecule type" value="Genomic_DNA"/>
</dbReference>
<evidence type="ECO:0000313" key="9">
    <source>
        <dbReference type="Proteomes" id="UP000176740"/>
    </source>
</evidence>
<dbReference type="SUPFAM" id="SSF54786">
    <property type="entry name" value="YcfA/nrd intein domain"/>
    <property type="match status" value="1"/>
</dbReference>
<organism evidence="8 9">
    <name type="scientific">Candidatus Curtissbacteria bacterium RIFCSPLOWO2_01_FULL_38_11b</name>
    <dbReference type="NCBI Taxonomy" id="1797725"/>
    <lineage>
        <taxon>Bacteria</taxon>
        <taxon>Candidatus Curtissiibacteriota</taxon>
    </lineage>
</organism>
<dbReference type="AlphaFoldDB" id="A0A1F5H2B0"/>
<keyword evidence="6" id="KW-0694">RNA-binding</keyword>
<evidence type="ECO:0000256" key="3">
    <source>
        <dbReference type="ARBA" id="ARBA00022722"/>
    </source>
</evidence>
<name>A0A1F5H2B0_9BACT</name>